<evidence type="ECO:0000313" key="3">
    <source>
        <dbReference type="Proteomes" id="UP000665020"/>
    </source>
</evidence>
<dbReference type="AlphaFoldDB" id="A0A8A7KC86"/>
<protein>
    <recommendedName>
        <fullName evidence="1">Flagellar protein FlgJ N-terminal domain-containing protein</fullName>
    </recommendedName>
</protein>
<dbReference type="RefSeq" id="WP_125988022.1">
    <property type="nucleotide sequence ID" value="NZ_CP046640.1"/>
</dbReference>
<keyword evidence="3" id="KW-1185">Reference proteome</keyword>
<feature type="domain" description="Flagellar protein FlgJ N-terminal" evidence="1">
    <location>
        <begin position="54"/>
        <end position="103"/>
    </location>
</feature>
<reference evidence="2" key="1">
    <citation type="submission" date="2019-12" db="EMBL/GenBank/DDBJ databases">
        <authorList>
            <person name="zhang j."/>
            <person name="sun C.M."/>
        </authorList>
    </citation>
    <scope>NUCLEOTIDE SEQUENCE</scope>
    <source>
        <strain evidence="2">NS-1</strain>
    </source>
</reference>
<dbReference type="KEGG" id="ifn:GM661_02845"/>
<dbReference type="EMBL" id="CP046640">
    <property type="protein sequence ID" value="QTL96989.1"/>
    <property type="molecule type" value="Genomic_DNA"/>
</dbReference>
<dbReference type="Pfam" id="PF10135">
    <property type="entry name" value="Rod-binding"/>
    <property type="match status" value="1"/>
</dbReference>
<gene>
    <name evidence="2" type="ORF">GM661_02845</name>
</gene>
<accession>A0A8A7KC86</accession>
<evidence type="ECO:0000259" key="1">
    <source>
        <dbReference type="Pfam" id="PF10135"/>
    </source>
</evidence>
<sequence length="108" mass="12347">MNINSVELTDHYQRTVADNDLKRIESNSEVNTGDDRLKELADEFTSILMKQMFKAMRKTVPESSLIDGGFSEDVFTDMLDDEYSKAGARQNTFNNLSRALYEQLQQGN</sequence>
<dbReference type="InterPro" id="IPR019301">
    <property type="entry name" value="Flagellar_prot_FlgJ_N"/>
</dbReference>
<dbReference type="Proteomes" id="UP000665020">
    <property type="component" value="Chromosome"/>
</dbReference>
<proteinExistence type="predicted"/>
<organism evidence="2 3">
    <name type="scientific">Iocasia fonsfrigidae</name>
    <dbReference type="NCBI Taxonomy" id="2682810"/>
    <lineage>
        <taxon>Bacteria</taxon>
        <taxon>Bacillati</taxon>
        <taxon>Bacillota</taxon>
        <taxon>Clostridia</taxon>
        <taxon>Halanaerobiales</taxon>
        <taxon>Halanaerobiaceae</taxon>
        <taxon>Iocasia</taxon>
    </lineage>
</organism>
<name>A0A8A7KC86_9FIRM</name>
<evidence type="ECO:0000313" key="2">
    <source>
        <dbReference type="EMBL" id="QTL96989.1"/>
    </source>
</evidence>